<dbReference type="InterPro" id="IPR036047">
    <property type="entry name" value="F-box-like_dom_sf"/>
</dbReference>
<dbReference type="Gene3D" id="3.80.10.10">
    <property type="entry name" value="Ribonuclease Inhibitor"/>
    <property type="match status" value="1"/>
</dbReference>
<dbReference type="AlphaFoldDB" id="A0A6P6UYT7"/>
<feature type="domain" description="F-box" evidence="1">
    <location>
        <begin position="14"/>
        <end position="61"/>
    </location>
</feature>
<proteinExistence type="predicted"/>
<evidence type="ECO:0000259" key="1">
    <source>
        <dbReference type="PROSITE" id="PS50181"/>
    </source>
</evidence>
<dbReference type="SMART" id="SM00256">
    <property type="entry name" value="FBOX"/>
    <property type="match status" value="1"/>
</dbReference>
<reference evidence="3" key="2">
    <citation type="submission" date="2025-08" db="UniProtKB">
        <authorList>
            <consortium name="RefSeq"/>
        </authorList>
    </citation>
    <scope>IDENTIFICATION</scope>
    <source>
        <tissue evidence="3">Leaves</tissue>
    </source>
</reference>
<dbReference type="OrthoDB" id="10044893at2759"/>
<protein>
    <submittedName>
        <fullName evidence="3">F-box protein SKIP28-like</fullName>
    </submittedName>
</protein>
<dbReference type="PANTHER" id="PTHR13382">
    <property type="entry name" value="MITOCHONDRIAL ATP SYNTHASE COUPLING FACTOR B"/>
    <property type="match status" value="1"/>
</dbReference>
<evidence type="ECO:0000313" key="3">
    <source>
        <dbReference type="RefSeq" id="XP_027095591.1"/>
    </source>
</evidence>
<dbReference type="PANTHER" id="PTHR13382:SF16">
    <property type="entry name" value="F-BOX PROTEIN SKIP28"/>
    <property type="match status" value="1"/>
</dbReference>
<dbReference type="PROSITE" id="PS50181">
    <property type="entry name" value="FBOX"/>
    <property type="match status" value="1"/>
</dbReference>
<keyword evidence="2" id="KW-1185">Reference proteome</keyword>
<dbReference type="Pfam" id="PF12937">
    <property type="entry name" value="F-box-like"/>
    <property type="match status" value="1"/>
</dbReference>
<organism evidence="2 3">
    <name type="scientific">Coffea arabica</name>
    <name type="common">Arabian coffee</name>
    <dbReference type="NCBI Taxonomy" id="13443"/>
    <lineage>
        <taxon>Eukaryota</taxon>
        <taxon>Viridiplantae</taxon>
        <taxon>Streptophyta</taxon>
        <taxon>Embryophyta</taxon>
        <taxon>Tracheophyta</taxon>
        <taxon>Spermatophyta</taxon>
        <taxon>Magnoliopsida</taxon>
        <taxon>eudicotyledons</taxon>
        <taxon>Gunneridae</taxon>
        <taxon>Pentapetalae</taxon>
        <taxon>asterids</taxon>
        <taxon>lamiids</taxon>
        <taxon>Gentianales</taxon>
        <taxon>Rubiaceae</taxon>
        <taxon>Ixoroideae</taxon>
        <taxon>Gardenieae complex</taxon>
        <taxon>Bertiereae - Coffeeae clade</taxon>
        <taxon>Coffeeae</taxon>
        <taxon>Coffea</taxon>
    </lineage>
</organism>
<evidence type="ECO:0000313" key="2">
    <source>
        <dbReference type="Proteomes" id="UP001652660"/>
    </source>
</evidence>
<accession>A0A6P6UYT7</accession>
<dbReference type="SUPFAM" id="SSF81383">
    <property type="entry name" value="F-box domain"/>
    <property type="match status" value="1"/>
</dbReference>
<dbReference type="SUPFAM" id="SSF52047">
    <property type="entry name" value="RNI-like"/>
    <property type="match status" value="1"/>
</dbReference>
<reference evidence="2" key="1">
    <citation type="journal article" date="2025" name="Foods">
        <title>Unveiling the Microbial Signatures of Arabica Coffee Cherries: Insights into Ripeness Specific Diversity, Functional Traits, and Implications for Quality and Safety.</title>
        <authorList>
            <consortium name="RefSeq"/>
            <person name="Tenea G.N."/>
            <person name="Cifuentes V."/>
            <person name="Reyes P."/>
            <person name="Cevallos-Vallejos M."/>
        </authorList>
    </citation>
    <scope>NUCLEOTIDE SEQUENCE [LARGE SCALE GENOMIC DNA]</scope>
</reference>
<dbReference type="InterPro" id="IPR017900">
    <property type="entry name" value="4Fe4S_Fe_S_CS"/>
</dbReference>
<dbReference type="GO" id="GO:0005737">
    <property type="term" value="C:cytoplasm"/>
    <property type="evidence" value="ECO:0007669"/>
    <property type="project" value="TreeGrafter"/>
</dbReference>
<dbReference type="Gene3D" id="1.20.1280.50">
    <property type="match status" value="1"/>
</dbReference>
<sequence length="308" mass="35067">MEENLVQDASDTPLQQEEGMPHEALFLVLSYLPLYELLVMAQVCRSVKEVLTNDILPWLNMVVGKPLNKRFNDVHLLKITSKADGRLKTLALLNCSKITDEGLHQVIARNPYITRLWLPACTSLSTSGVIEAVKLLTKNKHKLKSLRINGIYNLKKEDLEILHCLIDDENHPWQKKGLNFYHEYKEFSTFKHSNPPIDVEICPKCKEARVVFDCPRDSCKSMRQQQKLECRGCQHCIPRCEECGICIKDEDPVEAACVDALCLGCWLQLPKCSFCNKPYCSQHADQKCSLVGSSGFVCIDCHARFIEN</sequence>
<dbReference type="GeneID" id="113715560"/>
<dbReference type="Proteomes" id="UP001652660">
    <property type="component" value="Chromosome 11c"/>
</dbReference>
<dbReference type="InterPro" id="IPR001810">
    <property type="entry name" value="F-box_dom"/>
</dbReference>
<name>A0A6P6UYT7_COFAR</name>
<dbReference type="InterPro" id="IPR050648">
    <property type="entry name" value="F-box_LRR-repeat"/>
</dbReference>
<dbReference type="PROSITE" id="PS00198">
    <property type="entry name" value="4FE4S_FER_1"/>
    <property type="match status" value="1"/>
</dbReference>
<dbReference type="InterPro" id="IPR032675">
    <property type="entry name" value="LRR_dom_sf"/>
</dbReference>
<dbReference type="RefSeq" id="XP_027095591.1">
    <property type="nucleotide sequence ID" value="XM_027239790.2"/>
</dbReference>
<gene>
    <name evidence="3" type="primary">LOC113715560</name>
</gene>